<accession>A0ABY3RRX9</accession>
<protein>
    <recommendedName>
        <fullName evidence="3">Lipoprotein</fullName>
    </recommendedName>
</protein>
<sequence length="182" mass="19256">MVRALHATQFVAGILATVLCIGLSGCSWASRGSGRDEAEKDVAFSVSDVAARLKSEVPASKVGKALTSEDLATVGVLHLLDAHEQAADSALHTGEVVVFESSGDGTRSRVQFWTYQEATIDSVFSTTARAYGCGSLTLAADRSVTLADSECPGWVAARFTSSTIRVVSLEEVLTKQKGRTTW</sequence>
<dbReference type="RefSeq" id="WP_231820202.1">
    <property type="nucleotide sequence ID" value="NZ_CP082781.1"/>
</dbReference>
<evidence type="ECO:0008006" key="3">
    <source>
        <dbReference type="Google" id="ProtNLM"/>
    </source>
</evidence>
<dbReference type="Proteomes" id="UP001199642">
    <property type="component" value="Chromosome"/>
</dbReference>
<reference evidence="1 2" key="1">
    <citation type="submission" date="2023-01" db="EMBL/GenBank/DDBJ databases">
        <title>Characterization of estradiol degrading bacteria Microbacterium sp. MZT7 and reveal degrading genes through genome analysis.</title>
        <authorList>
            <person name="Hao P."/>
            <person name="Gao Y."/>
        </authorList>
    </citation>
    <scope>NUCLEOTIDE SEQUENCE [LARGE SCALE GENOMIC DNA]</scope>
    <source>
        <strain evidence="1 2">MZT7</strain>
    </source>
</reference>
<evidence type="ECO:0000313" key="2">
    <source>
        <dbReference type="Proteomes" id="UP001199642"/>
    </source>
</evidence>
<dbReference type="PROSITE" id="PS51257">
    <property type="entry name" value="PROKAR_LIPOPROTEIN"/>
    <property type="match status" value="1"/>
</dbReference>
<keyword evidence="2" id="KW-1185">Reference proteome</keyword>
<gene>
    <name evidence="1" type="ORF">K8F61_18410</name>
</gene>
<evidence type="ECO:0000313" key="1">
    <source>
        <dbReference type="EMBL" id="UGS26562.1"/>
    </source>
</evidence>
<organism evidence="1 2">
    <name type="scientific">Microbacterium resistens</name>
    <dbReference type="NCBI Taxonomy" id="156977"/>
    <lineage>
        <taxon>Bacteria</taxon>
        <taxon>Bacillati</taxon>
        <taxon>Actinomycetota</taxon>
        <taxon>Actinomycetes</taxon>
        <taxon>Micrococcales</taxon>
        <taxon>Microbacteriaceae</taxon>
        <taxon>Microbacterium</taxon>
    </lineage>
</organism>
<proteinExistence type="predicted"/>
<name>A0ABY3RRX9_9MICO</name>
<dbReference type="EMBL" id="CP082781">
    <property type="protein sequence ID" value="UGS26562.1"/>
    <property type="molecule type" value="Genomic_DNA"/>
</dbReference>